<proteinExistence type="predicted"/>
<organism evidence="1 2">
    <name type="scientific">Citrus sinensis</name>
    <name type="common">Sweet orange</name>
    <name type="synonym">Citrus aurantium var. sinensis</name>
    <dbReference type="NCBI Taxonomy" id="2711"/>
    <lineage>
        <taxon>Eukaryota</taxon>
        <taxon>Viridiplantae</taxon>
        <taxon>Streptophyta</taxon>
        <taxon>Embryophyta</taxon>
        <taxon>Tracheophyta</taxon>
        <taxon>Spermatophyta</taxon>
        <taxon>Magnoliopsida</taxon>
        <taxon>eudicotyledons</taxon>
        <taxon>Gunneridae</taxon>
        <taxon>Pentapetalae</taxon>
        <taxon>rosids</taxon>
        <taxon>malvids</taxon>
        <taxon>Sapindales</taxon>
        <taxon>Rutaceae</taxon>
        <taxon>Aurantioideae</taxon>
        <taxon>Citrus</taxon>
    </lineage>
</organism>
<sequence length="1224" mass="139301">MADAIVSTILEQLISFAAEEIKQQVKLVVGVEKEVKSLTSHLQAIQVVLDDAEEKQVKEKAVSLWLGRLKYASYDIEDVLDEWITTRRKLQIEGGIGENALVVPHKKKKVCLCFPGSCFGFKQEEFGFKQVFLRHDIADKIKEINEELHDIAAQKDMFDLVKSGNKSSERPRRVQSTFLIDEEEICGRVGERNELLSKLLCESSEQQKGLHIISIVGMGGIGKTTLAQLACNHDEVKRKFDKILWVCVSETFEEFRVAKAIVEVLDGRESHLAEFHSLLQHIYESIAGKSFLLVLDDVWDGNYLKWEPFYRCLKNGLHGSKILVTTRKGSVASMMGSIDIISVKELAEEECWLLFNKIAFFDRSIEEREKLEQIGQRIAGKCKGLPLAAKTIGSLMRSKQTEEEWKRILNSDLWKVEEIEKDVLSSLLLSYNDLPSRVKRCFSYCAVFPKDYNIEKDKLITLWMAQGYLSAEEDEEMETVGEEYFGILASRSFFQEFKKSYDNRIIECKMHDMVHDFARFVSQNECFSMAINGSEEPNATNSLDEKVRHLMLIFSIEASLPVSTCRVKRIRSLLINDSRSDHSLLNGEILEELFRELTSLRALDFCKSYNASWSSTLEIPRNIEKLVHLRYLNLSYQGIKKLPETLCELYNLEKLDISYCYKLEELPEGIGKLINMKHLRNRGTSSLRYMPVGIGRLTGLRTLGEFHVSAGGGVDGRKACRLESLKNLEHLQVCGICRLGDVSDVGEAKRLELDKKKYLFSLTLEFDKTERGGERRKNEDDQLLLEALRPPLDLKELEIRYYRGNTVFPSWMASLTNLKSLHLHRCENCEQLPPLGKLPSLENLYIWRMESVKRVGDEFLGIESDHHDSSSSSSVTIAFPKLKSLTIYSMLELEEWDYEITRTGNTVINIMPRLSSLTIVDCTTLKALPDHIHQTTTLKELSIFMCWLLNKRYRKGKGEDWPKISHIPNLRSRAGYEKRSLLEEGLPVTESKEKETISRQLLAVGSEWSPLKKFPGRCTAITIILGLRSCGSFHQPEPGPAAMDNSGSRAGYEMRSSLVEVLPVTEPKENETISRQQLAVAINKFLIPLVLNVHVKQAEQDCGNEKVFSESLNSGLDGSPCYCQESPHVRSCGSFHQPEPEPVVMDNSVIHVIRLRIFSSLFRQLPEFSLFARNLYGDKDTGKDTSFPFVHFGMLSSDSRMYGLRIAAAGKIDDFMAGRVIVLN</sequence>
<comment type="caution">
    <text evidence="1">The sequence shown here is derived from an EMBL/GenBank/DDBJ whole genome shotgun (WGS) entry which is preliminary data.</text>
</comment>
<protein>
    <submittedName>
        <fullName evidence="1">Uncharacterized protein</fullName>
    </submittedName>
</protein>
<reference evidence="2" key="1">
    <citation type="journal article" date="2023" name="Hortic. Res.">
        <title>A chromosome-level phased genome enabling allele-level studies in sweet orange: a case study on citrus Huanglongbing tolerance.</title>
        <authorList>
            <person name="Wu B."/>
            <person name="Yu Q."/>
            <person name="Deng Z."/>
            <person name="Duan Y."/>
            <person name="Luo F."/>
            <person name="Gmitter F. Jr."/>
        </authorList>
    </citation>
    <scope>NUCLEOTIDE SEQUENCE [LARGE SCALE GENOMIC DNA]</scope>
    <source>
        <strain evidence="2">cv. Valencia</strain>
    </source>
</reference>
<evidence type="ECO:0000313" key="1">
    <source>
        <dbReference type="EMBL" id="KAH9750800.1"/>
    </source>
</evidence>
<name>A0ACB8K8S2_CITSI</name>
<keyword evidence="2" id="KW-1185">Reference proteome</keyword>
<evidence type="ECO:0000313" key="2">
    <source>
        <dbReference type="Proteomes" id="UP000829398"/>
    </source>
</evidence>
<dbReference type="Proteomes" id="UP000829398">
    <property type="component" value="Chromosome 5"/>
</dbReference>
<gene>
    <name evidence="1" type="ORF">KPL71_014018</name>
</gene>
<accession>A0ACB8K8S2</accession>
<dbReference type="EMBL" id="CM039174">
    <property type="protein sequence ID" value="KAH9750800.1"/>
    <property type="molecule type" value="Genomic_DNA"/>
</dbReference>